<accession>K0R557</accession>
<gene>
    <name evidence="2" type="ORF">THAOC_32822</name>
</gene>
<evidence type="ECO:0000313" key="2">
    <source>
        <dbReference type="EMBL" id="EJK48383.1"/>
    </source>
</evidence>
<feature type="compositionally biased region" description="Basic residues" evidence="1">
    <location>
        <begin position="505"/>
        <end position="517"/>
    </location>
</feature>
<feature type="compositionally biased region" description="Low complexity" evidence="1">
    <location>
        <begin position="161"/>
        <end position="177"/>
    </location>
</feature>
<evidence type="ECO:0000313" key="3">
    <source>
        <dbReference type="Proteomes" id="UP000266841"/>
    </source>
</evidence>
<dbReference type="Proteomes" id="UP000266841">
    <property type="component" value="Unassembled WGS sequence"/>
</dbReference>
<proteinExistence type="predicted"/>
<feature type="region of interest" description="Disordered" evidence="1">
    <location>
        <begin position="305"/>
        <end position="571"/>
    </location>
</feature>
<dbReference type="AlphaFoldDB" id="K0R557"/>
<keyword evidence="3" id="KW-1185">Reference proteome</keyword>
<organism evidence="2 3">
    <name type="scientific">Thalassiosira oceanica</name>
    <name type="common">Marine diatom</name>
    <dbReference type="NCBI Taxonomy" id="159749"/>
    <lineage>
        <taxon>Eukaryota</taxon>
        <taxon>Sar</taxon>
        <taxon>Stramenopiles</taxon>
        <taxon>Ochrophyta</taxon>
        <taxon>Bacillariophyta</taxon>
        <taxon>Coscinodiscophyceae</taxon>
        <taxon>Thalassiosirophycidae</taxon>
        <taxon>Thalassiosirales</taxon>
        <taxon>Thalassiosiraceae</taxon>
        <taxon>Thalassiosira</taxon>
    </lineage>
</organism>
<feature type="compositionally biased region" description="Basic and acidic residues" evidence="1">
    <location>
        <begin position="320"/>
        <end position="330"/>
    </location>
</feature>
<feature type="compositionally biased region" description="Basic residues" evidence="1">
    <location>
        <begin position="407"/>
        <end position="425"/>
    </location>
</feature>
<feature type="compositionally biased region" description="Low complexity" evidence="1">
    <location>
        <begin position="364"/>
        <end position="373"/>
    </location>
</feature>
<feature type="compositionally biased region" description="Basic and acidic residues" evidence="1">
    <location>
        <begin position="348"/>
        <end position="358"/>
    </location>
</feature>
<feature type="region of interest" description="Disordered" evidence="1">
    <location>
        <begin position="154"/>
        <end position="177"/>
    </location>
</feature>
<feature type="compositionally biased region" description="Basic and acidic residues" evidence="1">
    <location>
        <begin position="58"/>
        <end position="71"/>
    </location>
</feature>
<feature type="compositionally biased region" description="Basic and acidic residues" evidence="1">
    <location>
        <begin position="486"/>
        <end position="504"/>
    </location>
</feature>
<evidence type="ECO:0000256" key="1">
    <source>
        <dbReference type="SAM" id="MobiDB-lite"/>
    </source>
</evidence>
<feature type="region of interest" description="Disordered" evidence="1">
    <location>
        <begin position="51"/>
        <end position="86"/>
    </location>
</feature>
<sequence length="571" mass="62239">MCPATSELISSYADGSGSFGALFDVVALDDVTLRGIDLNVDWHTDDEADVQAGRLRGRRDDDGQAHERDGPEGGFRAASDGGGGDVGANADLRYTVGTNVGSTVSANPQLRILEGAGAANYPPFRSGTPEGGNVDYTYYAPRVFNGRLHYDHVRECPTDEPSGAPSAAPSSAAPTASPRVETTVSYAFYVEHDPDQSGELVVYDMTDGTRKVLARLVSGMDAVLTGYAEDDGLDVVSVATRVITPREIGCEFESVRFSPRFFFDEFPHALDRRAIRHLRPHPAPGMLACIRGRGGHSQQDRLVERRHVRAPQALDVPAPPDRRGDEDRVRGGARRRDRVEGDAQPCPRPEDGGGRDGLLRGGRPRLPVRTGVGRIRRERRRRHPLGDGERPDHRPPGDGPGLLGRTTRQRRAQAPRRQHERRRHPGPGEVHPAPRARLRADDRGQHQRERPAARGAAQEAVPVGQGGGRVRPRGPRRGQLVLRGGRGREGRGDQEAARERDRGRRGGVGRAQHSRGLPRRDDPRPVLGLLPQAQTARGHLQVEVGGAAPERDRRGGGLGPPWHRREVETTV</sequence>
<reference evidence="2 3" key="1">
    <citation type="journal article" date="2012" name="Genome Biol.">
        <title>Genome and low-iron response of an oceanic diatom adapted to chronic iron limitation.</title>
        <authorList>
            <person name="Lommer M."/>
            <person name="Specht M."/>
            <person name="Roy A.S."/>
            <person name="Kraemer L."/>
            <person name="Andreson R."/>
            <person name="Gutowska M.A."/>
            <person name="Wolf J."/>
            <person name="Bergner S.V."/>
            <person name="Schilhabel M.B."/>
            <person name="Klostermeier U.C."/>
            <person name="Beiko R.G."/>
            <person name="Rosenstiel P."/>
            <person name="Hippler M."/>
            <person name="Laroche J."/>
        </authorList>
    </citation>
    <scope>NUCLEOTIDE SEQUENCE [LARGE SCALE GENOMIC DNA]</scope>
    <source>
        <strain evidence="2 3">CCMP1005</strain>
    </source>
</reference>
<dbReference type="OrthoDB" id="52287at2759"/>
<feature type="compositionally biased region" description="Basic residues" evidence="1">
    <location>
        <begin position="374"/>
        <end position="383"/>
    </location>
</feature>
<protein>
    <submittedName>
        <fullName evidence="2">Uncharacterized protein</fullName>
    </submittedName>
</protein>
<feature type="compositionally biased region" description="Basic and acidic residues" evidence="1">
    <location>
        <begin position="384"/>
        <end position="396"/>
    </location>
</feature>
<feature type="compositionally biased region" description="Basic and acidic residues" evidence="1">
    <location>
        <begin position="438"/>
        <end position="452"/>
    </location>
</feature>
<dbReference type="EMBL" id="AGNL01045909">
    <property type="protein sequence ID" value="EJK48383.1"/>
    <property type="molecule type" value="Genomic_DNA"/>
</dbReference>
<name>K0R557_THAOC</name>
<comment type="caution">
    <text evidence="2">The sequence shown here is derived from an EMBL/GenBank/DDBJ whole genome shotgun (WGS) entry which is preliminary data.</text>
</comment>